<name>A0A540M8W7_MALBA</name>
<sequence length="146" mass="16608">MKEVVIKNAPYSPASENDRKAKPNYLVGPPTPSDNPPRELPVDHQTTGNIGAGDATYEQLILHYVLRLFQHRLPRLPPHKAKGPHDMSMHYAAPPFVLLDVTHRIRLGYDRSVGHPGDLYRLQLPTRSPCVFLHYKEMKKKSLTQN</sequence>
<protein>
    <submittedName>
        <fullName evidence="2">Uncharacterized protein</fullName>
    </submittedName>
</protein>
<accession>A0A540M8W7</accession>
<evidence type="ECO:0000313" key="2">
    <source>
        <dbReference type="EMBL" id="TQD95194.1"/>
    </source>
</evidence>
<dbReference type="Proteomes" id="UP000315295">
    <property type="component" value="Unassembled WGS sequence"/>
</dbReference>
<gene>
    <name evidence="2" type="ORF">C1H46_019168</name>
</gene>
<reference evidence="2 3" key="1">
    <citation type="journal article" date="2019" name="G3 (Bethesda)">
        <title>Sequencing of a Wild Apple (Malus baccata) Genome Unravels the Differences Between Cultivated and Wild Apple Species Regarding Disease Resistance and Cold Tolerance.</title>
        <authorList>
            <person name="Chen X."/>
        </authorList>
    </citation>
    <scope>NUCLEOTIDE SEQUENCE [LARGE SCALE GENOMIC DNA]</scope>
    <source>
        <strain evidence="3">cv. Shandingzi</strain>
        <tissue evidence="2">Leaves</tissue>
    </source>
</reference>
<organism evidence="2 3">
    <name type="scientific">Malus baccata</name>
    <name type="common">Siberian crab apple</name>
    <name type="synonym">Pyrus baccata</name>
    <dbReference type="NCBI Taxonomy" id="106549"/>
    <lineage>
        <taxon>Eukaryota</taxon>
        <taxon>Viridiplantae</taxon>
        <taxon>Streptophyta</taxon>
        <taxon>Embryophyta</taxon>
        <taxon>Tracheophyta</taxon>
        <taxon>Spermatophyta</taxon>
        <taxon>Magnoliopsida</taxon>
        <taxon>eudicotyledons</taxon>
        <taxon>Gunneridae</taxon>
        <taxon>Pentapetalae</taxon>
        <taxon>rosids</taxon>
        <taxon>fabids</taxon>
        <taxon>Rosales</taxon>
        <taxon>Rosaceae</taxon>
        <taxon>Amygdaloideae</taxon>
        <taxon>Maleae</taxon>
        <taxon>Malus</taxon>
    </lineage>
</organism>
<keyword evidence="3" id="KW-1185">Reference proteome</keyword>
<dbReference type="AlphaFoldDB" id="A0A540M8W7"/>
<evidence type="ECO:0000313" key="3">
    <source>
        <dbReference type="Proteomes" id="UP000315295"/>
    </source>
</evidence>
<feature type="region of interest" description="Disordered" evidence="1">
    <location>
        <begin position="1"/>
        <end position="49"/>
    </location>
</feature>
<proteinExistence type="predicted"/>
<comment type="caution">
    <text evidence="2">The sequence shown here is derived from an EMBL/GenBank/DDBJ whole genome shotgun (WGS) entry which is preliminary data.</text>
</comment>
<dbReference type="EMBL" id="VIEB01000322">
    <property type="protein sequence ID" value="TQD95194.1"/>
    <property type="molecule type" value="Genomic_DNA"/>
</dbReference>
<evidence type="ECO:0000256" key="1">
    <source>
        <dbReference type="SAM" id="MobiDB-lite"/>
    </source>
</evidence>